<dbReference type="Proteomes" id="UP000796880">
    <property type="component" value="Unassembled WGS sequence"/>
</dbReference>
<accession>A0A8K0MH74</accession>
<protein>
    <submittedName>
        <fullName evidence="1">Uncharacterized protein</fullName>
    </submittedName>
</protein>
<dbReference type="OrthoDB" id="848707at2759"/>
<reference evidence="1" key="1">
    <citation type="submission" date="2020-03" db="EMBL/GenBank/DDBJ databases">
        <title>A high-quality chromosome-level genome assembly of a woody plant with both climbing and erect habits, Rhamnella rubrinervis.</title>
        <authorList>
            <person name="Lu Z."/>
            <person name="Yang Y."/>
            <person name="Zhu X."/>
            <person name="Sun Y."/>
        </authorList>
    </citation>
    <scope>NUCLEOTIDE SEQUENCE</scope>
    <source>
        <strain evidence="1">BYM</strain>
        <tissue evidence="1">Leaf</tissue>
    </source>
</reference>
<sequence length="328" mass="37364">MRLVVHLRRGPLSWELNCDATRGSCQAPVYVPDVGPEALRFKVSFLFEPGGQVHNQDRMRASITALFGIARYLNSSHTSDLFNFCFVDSPCKGWVFYIFFYSGGFGYARRAIQATDQGASSSRVCPIWSVWDRDKFISRENARWYEVKETNAIVVEKIVSDEVNNAFSIHCAFDVLDWALMLGFEGNYYPCLVREFYTNIENKEDVVVTRVVTSVKGCRIELDCATFWENNRIGDMIRSTVRSKRGVKSLCYPLFLSKVFEFFGVDVTEEHIVVLGPTNVLTEANIYMIGYVRVRGAWYNLVLHHLHAGEVADGRNAPTVTADDEKEH</sequence>
<proteinExistence type="predicted"/>
<name>A0A8K0MH74_9ROSA</name>
<dbReference type="AlphaFoldDB" id="A0A8K0MH74"/>
<evidence type="ECO:0000313" key="2">
    <source>
        <dbReference type="Proteomes" id="UP000796880"/>
    </source>
</evidence>
<organism evidence="1 2">
    <name type="scientific">Rhamnella rubrinervis</name>
    <dbReference type="NCBI Taxonomy" id="2594499"/>
    <lineage>
        <taxon>Eukaryota</taxon>
        <taxon>Viridiplantae</taxon>
        <taxon>Streptophyta</taxon>
        <taxon>Embryophyta</taxon>
        <taxon>Tracheophyta</taxon>
        <taxon>Spermatophyta</taxon>
        <taxon>Magnoliopsida</taxon>
        <taxon>eudicotyledons</taxon>
        <taxon>Gunneridae</taxon>
        <taxon>Pentapetalae</taxon>
        <taxon>rosids</taxon>
        <taxon>fabids</taxon>
        <taxon>Rosales</taxon>
        <taxon>Rhamnaceae</taxon>
        <taxon>rhamnoid group</taxon>
        <taxon>Rhamneae</taxon>
        <taxon>Rhamnella</taxon>
    </lineage>
</organism>
<keyword evidence="2" id="KW-1185">Reference proteome</keyword>
<comment type="caution">
    <text evidence="1">The sequence shown here is derived from an EMBL/GenBank/DDBJ whole genome shotgun (WGS) entry which is preliminary data.</text>
</comment>
<gene>
    <name evidence="1" type="ORF">FNV43_RR10968</name>
</gene>
<dbReference type="EMBL" id="VOIH02000005">
    <property type="protein sequence ID" value="KAF3445791.1"/>
    <property type="molecule type" value="Genomic_DNA"/>
</dbReference>
<evidence type="ECO:0000313" key="1">
    <source>
        <dbReference type="EMBL" id="KAF3445791.1"/>
    </source>
</evidence>